<dbReference type="Pfam" id="PF12833">
    <property type="entry name" value="HTH_18"/>
    <property type="match status" value="1"/>
</dbReference>
<dbReference type="AlphaFoldDB" id="H0E3E3"/>
<evidence type="ECO:0000256" key="3">
    <source>
        <dbReference type="ARBA" id="ARBA00023163"/>
    </source>
</evidence>
<dbReference type="Gene3D" id="1.10.10.60">
    <property type="entry name" value="Homeodomain-like"/>
    <property type="match status" value="1"/>
</dbReference>
<reference evidence="5 6" key="1">
    <citation type="journal article" date="2013" name="Biodegradation">
        <title>Quantitative proteomic analysis of ibuprofen-degrading Patulibacter sp. strain I11.</title>
        <authorList>
            <person name="Almeida B."/>
            <person name="Kjeldal H."/>
            <person name="Lolas I."/>
            <person name="Knudsen A.D."/>
            <person name="Carvalho G."/>
            <person name="Nielsen K.L."/>
            <person name="Barreto Crespo M.T."/>
            <person name="Stensballe A."/>
            <person name="Nielsen J.L."/>
        </authorList>
    </citation>
    <scope>NUCLEOTIDE SEQUENCE [LARGE SCALE GENOMIC DNA]</scope>
    <source>
        <strain evidence="5 6">I11</strain>
    </source>
</reference>
<dbReference type="GO" id="GO:0005829">
    <property type="term" value="C:cytosol"/>
    <property type="evidence" value="ECO:0007669"/>
    <property type="project" value="TreeGrafter"/>
</dbReference>
<evidence type="ECO:0000259" key="4">
    <source>
        <dbReference type="PROSITE" id="PS01124"/>
    </source>
</evidence>
<dbReference type="Proteomes" id="UP000005143">
    <property type="component" value="Unassembled WGS sequence"/>
</dbReference>
<dbReference type="PRINTS" id="PR00032">
    <property type="entry name" value="HTHARAC"/>
</dbReference>
<dbReference type="PANTHER" id="PTHR47894">
    <property type="entry name" value="HTH-TYPE TRANSCRIPTIONAL REGULATOR GADX"/>
    <property type="match status" value="1"/>
</dbReference>
<dbReference type="InterPro" id="IPR020449">
    <property type="entry name" value="Tscrpt_reg_AraC-type_HTH"/>
</dbReference>
<evidence type="ECO:0000256" key="1">
    <source>
        <dbReference type="ARBA" id="ARBA00023015"/>
    </source>
</evidence>
<organism evidence="5 6">
    <name type="scientific">Patulibacter medicamentivorans</name>
    <dbReference type="NCBI Taxonomy" id="1097667"/>
    <lineage>
        <taxon>Bacteria</taxon>
        <taxon>Bacillati</taxon>
        <taxon>Actinomycetota</taxon>
        <taxon>Thermoleophilia</taxon>
        <taxon>Solirubrobacterales</taxon>
        <taxon>Patulibacteraceae</taxon>
        <taxon>Patulibacter</taxon>
    </lineage>
</organism>
<evidence type="ECO:0000313" key="5">
    <source>
        <dbReference type="EMBL" id="EHN11795.1"/>
    </source>
</evidence>
<evidence type="ECO:0000256" key="2">
    <source>
        <dbReference type="ARBA" id="ARBA00023125"/>
    </source>
</evidence>
<dbReference type="InterPro" id="IPR009057">
    <property type="entry name" value="Homeodomain-like_sf"/>
</dbReference>
<keyword evidence="1" id="KW-0805">Transcription regulation</keyword>
<proteinExistence type="predicted"/>
<name>H0E3E3_9ACTN</name>
<dbReference type="GO" id="GO:0003700">
    <property type="term" value="F:DNA-binding transcription factor activity"/>
    <property type="evidence" value="ECO:0007669"/>
    <property type="project" value="InterPro"/>
</dbReference>
<protein>
    <submittedName>
        <fullName evidence="5">Transcriptional regulator AraC family</fullName>
    </submittedName>
</protein>
<dbReference type="EMBL" id="AGUD01000067">
    <property type="protein sequence ID" value="EHN11795.1"/>
    <property type="molecule type" value="Genomic_DNA"/>
</dbReference>
<keyword evidence="6" id="KW-1185">Reference proteome</keyword>
<dbReference type="SUPFAM" id="SSF46689">
    <property type="entry name" value="Homeodomain-like"/>
    <property type="match status" value="1"/>
</dbReference>
<dbReference type="InterPro" id="IPR018060">
    <property type="entry name" value="HTH_AraC"/>
</dbReference>
<feature type="domain" description="HTH araC/xylS-type" evidence="4">
    <location>
        <begin position="243"/>
        <end position="339"/>
    </location>
</feature>
<dbReference type="RefSeq" id="WP_007572254.1">
    <property type="nucleotide sequence ID" value="NZ_AGUD01000067.1"/>
</dbReference>
<dbReference type="PATRIC" id="fig|1097667.3.peg.1307"/>
<dbReference type="Pfam" id="PF12625">
    <property type="entry name" value="Arabinose_bd"/>
    <property type="match status" value="1"/>
</dbReference>
<keyword evidence="2" id="KW-0238">DNA-binding</keyword>
<dbReference type="SMART" id="SM00342">
    <property type="entry name" value="HTH_ARAC"/>
    <property type="match status" value="1"/>
</dbReference>
<dbReference type="PROSITE" id="PS01124">
    <property type="entry name" value="HTH_ARAC_FAMILY_2"/>
    <property type="match status" value="1"/>
</dbReference>
<comment type="caution">
    <text evidence="5">The sequence shown here is derived from an EMBL/GenBank/DDBJ whole genome shotgun (WGS) entry which is preliminary data.</text>
</comment>
<evidence type="ECO:0000313" key="6">
    <source>
        <dbReference type="Proteomes" id="UP000005143"/>
    </source>
</evidence>
<dbReference type="GO" id="GO:0000976">
    <property type="term" value="F:transcription cis-regulatory region binding"/>
    <property type="evidence" value="ECO:0007669"/>
    <property type="project" value="TreeGrafter"/>
</dbReference>
<accession>H0E3E3</accession>
<dbReference type="InterPro" id="IPR032687">
    <property type="entry name" value="AraC-type_N"/>
</dbReference>
<keyword evidence="3" id="KW-0804">Transcription</keyword>
<gene>
    <name evidence="5" type="ORF">PAI11_13110</name>
</gene>
<sequence length="344" mass="36916">MPDETRRPSWDHRRGTAGVRLILAVGADHGVPPATCLAASGVSSADLDDPDRLIEAGQELAVARNLLRVLGDRPGLGVEAGRRYTIGALGLWGFALMASPTGRDAMRLGVRYAELSFAFIRAGFEEDRAGGRVLLGDEEIPPDARGFFVERELTKIVSLAPVAFGRGVRLRVETAFTGARERALRRALPEIDLEGGASAHVLHLPRAILDAPLPQADAATVRALERELASLLGRRHGHGPTTARVHAMLLTSRESTGLPAIAGRLHVHPRTLRRRLADEGTTFRALRDDVHETLARNLLAEGGLSVQEVAAHLGYNDAAAFSHAFKRWTGRTPGSLRNAAAAGD</sequence>
<dbReference type="PANTHER" id="PTHR47894:SF1">
    <property type="entry name" value="HTH-TYPE TRANSCRIPTIONAL REGULATOR VQSM"/>
    <property type="match status" value="1"/>
</dbReference>